<dbReference type="PRINTS" id="PR00162">
    <property type="entry name" value="RIESKE"/>
</dbReference>
<dbReference type="GO" id="GO:0016705">
    <property type="term" value="F:oxidoreductase activity, acting on paired donors, with incorporation or reduction of molecular oxygen"/>
    <property type="evidence" value="ECO:0007669"/>
    <property type="project" value="UniProtKB-ARBA"/>
</dbReference>
<keyword evidence="4" id="KW-0479">Metal-binding</keyword>
<keyword evidence="5" id="KW-0408">Iron</keyword>
<evidence type="ECO:0000313" key="13">
    <source>
        <dbReference type="Proteomes" id="UP000516957"/>
    </source>
</evidence>
<reference evidence="12 13" key="1">
    <citation type="submission" date="2020-07" db="EMBL/GenBank/DDBJ databases">
        <title>Sequencing the genomes of 1000 actinobacteria strains.</title>
        <authorList>
            <person name="Klenk H.-P."/>
        </authorList>
    </citation>
    <scope>NUCLEOTIDE SEQUENCE [LARGE SCALE GENOMIC DNA]</scope>
    <source>
        <strain evidence="12 13">DSM 18965</strain>
    </source>
</reference>
<dbReference type="CDD" id="cd03467">
    <property type="entry name" value="Rieske"/>
    <property type="match status" value="1"/>
</dbReference>
<comment type="caution">
    <text evidence="12">The sequence shown here is derived from an EMBL/GenBank/DDBJ whole genome shotgun (WGS) entry which is preliminary data.</text>
</comment>
<feature type="domain" description="Rieske" evidence="11">
    <location>
        <begin position="53"/>
        <end position="146"/>
    </location>
</feature>
<evidence type="ECO:0000256" key="10">
    <source>
        <dbReference type="SAM" id="MobiDB-lite"/>
    </source>
</evidence>
<evidence type="ECO:0000256" key="7">
    <source>
        <dbReference type="ARBA" id="ARBA00023157"/>
    </source>
</evidence>
<evidence type="ECO:0000256" key="8">
    <source>
        <dbReference type="ARBA" id="ARBA00029586"/>
    </source>
</evidence>
<dbReference type="InterPro" id="IPR017941">
    <property type="entry name" value="Rieske_2Fe-2S"/>
</dbReference>
<sequence>MSQRASSSPISRRHALGGAAGVGLGLPLLAACGGSDDDAAATDTETSAGVEAGTPLTTTDAVPVGSGVILAEEKVVVTQPSEGEFKAYANICTHQGCALESISADGIRCPCHGSVFDVATGEPTDGPADSPLNELPITVDGDSITLA</sequence>
<keyword evidence="7" id="KW-1015">Disulfide bond</keyword>
<evidence type="ECO:0000256" key="6">
    <source>
        <dbReference type="ARBA" id="ARBA00023014"/>
    </source>
</evidence>
<dbReference type="EMBL" id="JACCBE010000001">
    <property type="protein sequence ID" value="NYD59165.1"/>
    <property type="molecule type" value="Genomic_DNA"/>
</dbReference>
<dbReference type="Proteomes" id="UP000516957">
    <property type="component" value="Unassembled WGS sequence"/>
</dbReference>
<organism evidence="12 13">
    <name type="scientific">Nocardioides marinisabuli</name>
    <dbReference type="NCBI Taxonomy" id="419476"/>
    <lineage>
        <taxon>Bacteria</taxon>
        <taxon>Bacillati</taxon>
        <taxon>Actinomycetota</taxon>
        <taxon>Actinomycetes</taxon>
        <taxon>Propionibacteriales</taxon>
        <taxon>Nocardioidaceae</taxon>
        <taxon>Nocardioides</taxon>
    </lineage>
</organism>
<comment type="cofactor">
    <cofactor evidence="9">
        <name>[2Fe-2S] cluster</name>
        <dbReference type="ChEBI" id="CHEBI:190135"/>
    </cofactor>
</comment>
<evidence type="ECO:0000256" key="1">
    <source>
        <dbReference type="ARBA" id="ARBA00002494"/>
    </source>
</evidence>
<keyword evidence="6" id="KW-0411">Iron-sulfur</keyword>
<dbReference type="Gene3D" id="2.102.10.10">
    <property type="entry name" value="Rieske [2Fe-2S] iron-sulphur domain"/>
    <property type="match status" value="1"/>
</dbReference>
<protein>
    <recommendedName>
        <fullName evidence="2">Cytochrome bc1 complex Rieske iron-sulfur subunit</fullName>
    </recommendedName>
    <alternativeName>
        <fullName evidence="8">Cytochrome bc1 reductase complex subunit QcrA</fullName>
    </alternativeName>
</protein>
<dbReference type="SUPFAM" id="SSF50022">
    <property type="entry name" value="ISP domain"/>
    <property type="match status" value="1"/>
</dbReference>
<dbReference type="GO" id="GO:0016020">
    <property type="term" value="C:membrane"/>
    <property type="evidence" value="ECO:0007669"/>
    <property type="project" value="InterPro"/>
</dbReference>
<evidence type="ECO:0000256" key="9">
    <source>
        <dbReference type="ARBA" id="ARBA00034078"/>
    </source>
</evidence>
<keyword evidence="13" id="KW-1185">Reference proteome</keyword>
<proteinExistence type="predicted"/>
<feature type="region of interest" description="Disordered" evidence="10">
    <location>
        <begin position="122"/>
        <end position="147"/>
    </location>
</feature>
<dbReference type="GO" id="GO:0004497">
    <property type="term" value="F:monooxygenase activity"/>
    <property type="evidence" value="ECO:0007669"/>
    <property type="project" value="UniProtKB-ARBA"/>
</dbReference>
<comment type="function">
    <text evidence="1">Iron-sulfur subunit of the cytochrome bc1 complex, an essential component of the respiratory electron transport chain required for ATP synthesis. The bc1 complex catalyzes the oxidation of menaquinol and the reduction of cytochrome c in the respiratory chain. The bc1 complex operates through a Q-cycle mechanism that couples electron transfer to generation of the proton gradient that drives ATP synthesis.</text>
</comment>
<dbReference type="PANTHER" id="PTHR10134">
    <property type="entry name" value="CYTOCHROME B-C1 COMPLEX SUBUNIT RIESKE, MITOCHONDRIAL"/>
    <property type="match status" value="1"/>
</dbReference>
<dbReference type="PROSITE" id="PS51318">
    <property type="entry name" value="TAT"/>
    <property type="match status" value="1"/>
</dbReference>
<dbReference type="Pfam" id="PF00355">
    <property type="entry name" value="Rieske"/>
    <property type="match status" value="1"/>
</dbReference>
<dbReference type="PROSITE" id="PS51257">
    <property type="entry name" value="PROKAR_LIPOPROTEIN"/>
    <property type="match status" value="1"/>
</dbReference>
<dbReference type="RefSeq" id="WP_179616656.1">
    <property type="nucleotide sequence ID" value="NZ_CP059163.1"/>
</dbReference>
<evidence type="ECO:0000313" key="12">
    <source>
        <dbReference type="EMBL" id="NYD59165.1"/>
    </source>
</evidence>
<dbReference type="InterPro" id="IPR005805">
    <property type="entry name" value="Rieske_Fe-S_prot_C"/>
</dbReference>
<accession>A0A7Y9F5U7</accession>
<evidence type="ECO:0000256" key="3">
    <source>
        <dbReference type="ARBA" id="ARBA00022714"/>
    </source>
</evidence>
<evidence type="ECO:0000256" key="5">
    <source>
        <dbReference type="ARBA" id="ARBA00023004"/>
    </source>
</evidence>
<gene>
    <name evidence="12" type="ORF">BKA08_003403</name>
</gene>
<dbReference type="FunFam" id="2.102.10.10:FF:000016">
    <property type="entry name" value="Nitrite reductase/ring-hydroxylating ferredoxin subunit"/>
    <property type="match status" value="1"/>
</dbReference>
<dbReference type="GO" id="GO:0051537">
    <property type="term" value="F:2 iron, 2 sulfur cluster binding"/>
    <property type="evidence" value="ECO:0007669"/>
    <property type="project" value="UniProtKB-KW"/>
</dbReference>
<dbReference type="InterPro" id="IPR006311">
    <property type="entry name" value="TAT_signal"/>
</dbReference>
<evidence type="ECO:0000256" key="4">
    <source>
        <dbReference type="ARBA" id="ARBA00022723"/>
    </source>
</evidence>
<name>A0A7Y9F5U7_9ACTN</name>
<evidence type="ECO:0000259" key="11">
    <source>
        <dbReference type="PROSITE" id="PS51296"/>
    </source>
</evidence>
<dbReference type="GO" id="GO:0046872">
    <property type="term" value="F:metal ion binding"/>
    <property type="evidence" value="ECO:0007669"/>
    <property type="project" value="UniProtKB-KW"/>
</dbReference>
<dbReference type="InterPro" id="IPR014349">
    <property type="entry name" value="Rieske_Fe-S_prot"/>
</dbReference>
<dbReference type="PROSITE" id="PS51296">
    <property type="entry name" value="RIESKE"/>
    <property type="match status" value="1"/>
</dbReference>
<dbReference type="InterPro" id="IPR036922">
    <property type="entry name" value="Rieske_2Fe-2S_sf"/>
</dbReference>
<keyword evidence="3" id="KW-0001">2Fe-2S</keyword>
<dbReference type="AlphaFoldDB" id="A0A7Y9F5U7"/>
<feature type="region of interest" description="Disordered" evidence="10">
    <location>
        <begin position="36"/>
        <end position="58"/>
    </location>
</feature>
<evidence type="ECO:0000256" key="2">
    <source>
        <dbReference type="ARBA" id="ARBA00015816"/>
    </source>
</evidence>